<name>A0A095BEH9_9HYPH</name>
<dbReference type="EMBL" id="JMTK01000005">
    <property type="protein sequence ID" value="KJZ81377.1"/>
    <property type="molecule type" value="Genomic_DNA"/>
</dbReference>
<dbReference type="Proteomes" id="UP000033731">
    <property type="component" value="Unassembled WGS sequence"/>
</dbReference>
<protein>
    <submittedName>
        <fullName evidence="1">Uncharacterized protein</fullName>
    </submittedName>
</protein>
<evidence type="ECO:0000313" key="1">
    <source>
        <dbReference type="EMBL" id="KJZ81377.1"/>
    </source>
</evidence>
<evidence type="ECO:0000313" key="2">
    <source>
        <dbReference type="Proteomes" id="UP000033731"/>
    </source>
</evidence>
<organism evidence="1 2">
    <name type="scientific">Candidatus Liberibacter solanacearum</name>
    <dbReference type="NCBI Taxonomy" id="556287"/>
    <lineage>
        <taxon>Bacteria</taxon>
        <taxon>Pseudomonadati</taxon>
        <taxon>Pseudomonadota</taxon>
        <taxon>Alphaproteobacteria</taxon>
        <taxon>Hyphomicrobiales</taxon>
        <taxon>Rhizobiaceae</taxon>
        <taxon>Liberibacter</taxon>
    </lineage>
</organism>
<accession>A0A095BEH9</accession>
<dbReference type="PATRIC" id="fig|556287.8.peg.1273"/>
<comment type="caution">
    <text evidence="1">The sequence shown here is derived from an EMBL/GenBank/DDBJ whole genome shotgun (WGS) entry which is preliminary data.</text>
</comment>
<sequence length="69" mass="7948">MIVLIFCKKDSKKYLKRAIASYKGIYAINLCNSQNLYLNTKREGQFLFLLLSCDPSQKTSYIINTPLIP</sequence>
<dbReference type="AlphaFoldDB" id="A0A095BEH9"/>
<gene>
    <name evidence="1" type="ORF">DJ66_1273</name>
</gene>
<keyword evidence="2" id="KW-1185">Reference proteome</keyword>
<reference evidence="1 2" key="1">
    <citation type="journal article" date="2015" name="Phytopathology">
        <title>Genomes of Candidatus Liberibacter solanacearum haplotype A from New Zealand and the USA suggest significant genome plasticity in the species.</title>
        <authorList>
            <person name="Thompson S.M."/>
            <person name="Johnson C.P."/>
            <person name="Lu A.Y."/>
            <person name="Frampton R.A."/>
            <person name="Sullivan K.L."/>
            <person name="Fiers M.W."/>
            <person name="Crowhurst R.N."/>
            <person name="Pitman A.R."/>
            <person name="Scott I."/>
            <person name="Gudmestad N.C."/>
            <person name="Smith G.R."/>
        </authorList>
    </citation>
    <scope>NUCLEOTIDE SEQUENCE [LARGE SCALE GENOMIC DNA]</scope>
    <source>
        <strain evidence="1 2">LsoNZ1</strain>
    </source>
</reference>
<proteinExistence type="predicted"/>